<dbReference type="Proteomes" id="UP001157034">
    <property type="component" value="Unassembled WGS sequence"/>
</dbReference>
<keyword evidence="2" id="KW-0805">Transcription regulation</keyword>
<proteinExistence type="predicted"/>
<feature type="domain" description="HTH tetR-type" evidence="6">
    <location>
        <begin position="7"/>
        <end position="67"/>
    </location>
</feature>
<keyword evidence="4" id="KW-0804">Transcription</keyword>
<dbReference type="SUPFAM" id="SSF46689">
    <property type="entry name" value="Homeodomain-like"/>
    <property type="match status" value="1"/>
</dbReference>
<evidence type="ECO:0000256" key="5">
    <source>
        <dbReference type="PROSITE-ProRule" id="PRU00335"/>
    </source>
</evidence>
<keyword evidence="3 5" id="KW-0238">DNA-binding</keyword>
<evidence type="ECO:0000256" key="3">
    <source>
        <dbReference type="ARBA" id="ARBA00023125"/>
    </source>
</evidence>
<evidence type="ECO:0000256" key="2">
    <source>
        <dbReference type="ARBA" id="ARBA00023015"/>
    </source>
</evidence>
<dbReference type="InterPro" id="IPR009057">
    <property type="entry name" value="Homeodomain-like_sf"/>
</dbReference>
<keyword evidence="8" id="KW-1185">Reference proteome</keyword>
<evidence type="ECO:0000313" key="7">
    <source>
        <dbReference type="EMBL" id="GMA96214.1"/>
    </source>
</evidence>
<dbReference type="Pfam" id="PF00440">
    <property type="entry name" value="TetR_N"/>
    <property type="match status" value="1"/>
</dbReference>
<dbReference type="Gene3D" id="1.10.357.10">
    <property type="entry name" value="Tetracycline Repressor, domain 2"/>
    <property type="match status" value="1"/>
</dbReference>
<evidence type="ECO:0000259" key="6">
    <source>
        <dbReference type="PROSITE" id="PS50977"/>
    </source>
</evidence>
<name>A0ABQ6KBC1_9MICO</name>
<gene>
    <name evidence="7" type="ORF">GCM10025881_30380</name>
</gene>
<dbReference type="InterPro" id="IPR036271">
    <property type="entry name" value="Tet_transcr_reg_TetR-rel_C_sf"/>
</dbReference>
<dbReference type="InterPro" id="IPR001647">
    <property type="entry name" value="HTH_TetR"/>
</dbReference>
<dbReference type="RefSeq" id="WP_284254839.1">
    <property type="nucleotide sequence ID" value="NZ_BAAAQO010000004.1"/>
</dbReference>
<dbReference type="InterPro" id="IPR039538">
    <property type="entry name" value="BetI_C"/>
</dbReference>
<dbReference type="SUPFAM" id="SSF48498">
    <property type="entry name" value="Tetracyclin repressor-like, C-terminal domain"/>
    <property type="match status" value="1"/>
</dbReference>
<sequence>MARIAAADRRARLAEAALTVAARDGLAAASTRAIVAEAGMPLASFHYAVPSRDELLRDVVGLVVAQEGDAAGALLGDAADVRGALRDALGGYLALVRRDPGREQAMFELTQHALRTPGLHDLPAEQYARYHAVAAALLETGAARLGIRWAVPVADLARLVVGITDGATLAWLADRDDAAAERVLDLAADALAVFAAPDTGSKETR</sequence>
<organism evidence="7 8">
    <name type="scientific">Pseudolysinimonas kribbensis</name>
    <dbReference type="NCBI Taxonomy" id="433641"/>
    <lineage>
        <taxon>Bacteria</taxon>
        <taxon>Bacillati</taxon>
        <taxon>Actinomycetota</taxon>
        <taxon>Actinomycetes</taxon>
        <taxon>Micrococcales</taxon>
        <taxon>Microbacteriaceae</taxon>
        <taxon>Pseudolysinimonas</taxon>
    </lineage>
</organism>
<accession>A0ABQ6KBC1</accession>
<dbReference type="InterPro" id="IPR050109">
    <property type="entry name" value="HTH-type_TetR-like_transc_reg"/>
</dbReference>
<dbReference type="EMBL" id="BSVB01000001">
    <property type="protein sequence ID" value="GMA96214.1"/>
    <property type="molecule type" value="Genomic_DNA"/>
</dbReference>
<reference evidence="8" key="1">
    <citation type="journal article" date="2019" name="Int. J. Syst. Evol. Microbiol.">
        <title>The Global Catalogue of Microorganisms (GCM) 10K type strain sequencing project: providing services to taxonomists for standard genome sequencing and annotation.</title>
        <authorList>
            <consortium name="The Broad Institute Genomics Platform"/>
            <consortium name="The Broad Institute Genome Sequencing Center for Infectious Disease"/>
            <person name="Wu L."/>
            <person name="Ma J."/>
        </authorList>
    </citation>
    <scope>NUCLEOTIDE SEQUENCE [LARGE SCALE GENOMIC DNA]</scope>
    <source>
        <strain evidence="8">NBRC 108894</strain>
    </source>
</reference>
<dbReference type="PROSITE" id="PS50977">
    <property type="entry name" value="HTH_TETR_2"/>
    <property type="match status" value="1"/>
</dbReference>
<dbReference type="Pfam" id="PF13977">
    <property type="entry name" value="TetR_C_6"/>
    <property type="match status" value="1"/>
</dbReference>
<dbReference type="PANTHER" id="PTHR30055:SF226">
    <property type="entry name" value="HTH-TYPE TRANSCRIPTIONAL REGULATOR PKSA"/>
    <property type="match status" value="1"/>
</dbReference>
<evidence type="ECO:0000256" key="4">
    <source>
        <dbReference type="ARBA" id="ARBA00023163"/>
    </source>
</evidence>
<comment type="caution">
    <text evidence="7">The sequence shown here is derived from an EMBL/GenBank/DDBJ whole genome shotgun (WGS) entry which is preliminary data.</text>
</comment>
<evidence type="ECO:0000256" key="1">
    <source>
        <dbReference type="ARBA" id="ARBA00022491"/>
    </source>
</evidence>
<feature type="DNA-binding region" description="H-T-H motif" evidence="5">
    <location>
        <begin position="30"/>
        <end position="49"/>
    </location>
</feature>
<protein>
    <recommendedName>
        <fullName evidence="6">HTH tetR-type domain-containing protein</fullName>
    </recommendedName>
</protein>
<evidence type="ECO:0000313" key="8">
    <source>
        <dbReference type="Proteomes" id="UP001157034"/>
    </source>
</evidence>
<dbReference type="PANTHER" id="PTHR30055">
    <property type="entry name" value="HTH-TYPE TRANSCRIPTIONAL REGULATOR RUTR"/>
    <property type="match status" value="1"/>
</dbReference>
<keyword evidence="1" id="KW-0678">Repressor</keyword>